<feature type="domain" description="DUF2786" evidence="2">
    <location>
        <begin position="1"/>
        <end position="40"/>
    </location>
</feature>
<evidence type="ECO:0000259" key="3">
    <source>
        <dbReference type="Pfam" id="PF23771"/>
    </source>
</evidence>
<protein>
    <submittedName>
        <fullName evidence="4">DUF2786 domain-containing protein</fullName>
    </submittedName>
</protein>
<dbReference type="InterPro" id="IPR055592">
    <property type="entry name" value="DUF7168"/>
</dbReference>
<accession>A0ABY5W462</accession>
<keyword evidence="5" id="KW-1185">Reference proteome</keyword>
<evidence type="ECO:0000313" key="5">
    <source>
        <dbReference type="Proteomes" id="UP001059617"/>
    </source>
</evidence>
<dbReference type="Proteomes" id="UP001059617">
    <property type="component" value="Chromosome"/>
</dbReference>
<name>A0ABY5W462_9ACTN</name>
<dbReference type="EMBL" id="CP073720">
    <property type="protein sequence ID" value="UWP84155.1"/>
    <property type="molecule type" value="Genomic_DNA"/>
</dbReference>
<dbReference type="InterPro" id="IPR024498">
    <property type="entry name" value="DUF2786"/>
</dbReference>
<feature type="region of interest" description="Disordered" evidence="1">
    <location>
        <begin position="208"/>
        <end position="245"/>
    </location>
</feature>
<reference evidence="4" key="1">
    <citation type="submission" date="2021-04" db="EMBL/GenBank/DDBJ databases">
        <authorList>
            <person name="Hartkoorn R.C."/>
            <person name="Beaudoing E."/>
            <person name="Hot D."/>
        </authorList>
    </citation>
    <scope>NUCLEOTIDE SEQUENCE</scope>
    <source>
        <strain evidence="4">NRRL B-16292</strain>
    </source>
</reference>
<gene>
    <name evidence="4" type="ORF">Dfulv_07910</name>
</gene>
<dbReference type="Pfam" id="PF10979">
    <property type="entry name" value="DUF2786"/>
    <property type="match status" value="1"/>
</dbReference>
<feature type="domain" description="DUF7168" evidence="3">
    <location>
        <begin position="70"/>
        <end position="173"/>
    </location>
</feature>
<dbReference type="Pfam" id="PF23771">
    <property type="entry name" value="DUF7168"/>
    <property type="match status" value="1"/>
</dbReference>
<reference evidence="4" key="2">
    <citation type="submission" date="2022-09" db="EMBL/GenBank/DDBJ databases">
        <title>Biosynthetic gene clusters of Dactylosporangioum fulvum.</title>
        <authorList>
            <person name="Caradec T."/>
        </authorList>
    </citation>
    <scope>NUCLEOTIDE SEQUENCE</scope>
    <source>
        <strain evidence="4">NRRL B-16292</strain>
    </source>
</reference>
<evidence type="ECO:0000256" key="1">
    <source>
        <dbReference type="SAM" id="MobiDB-lite"/>
    </source>
</evidence>
<proteinExistence type="predicted"/>
<evidence type="ECO:0000259" key="2">
    <source>
        <dbReference type="Pfam" id="PF10979"/>
    </source>
</evidence>
<dbReference type="RefSeq" id="WP_259861986.1">
    <property type="nucleotide sequence ID" value="NZ_BAAAST010000056.1"/>
</dbReference>
<organism evidence="4 5">
    <name type="scientific">Dactylosporangium fulvum</name>
    <dbReference type="NCBI Taxonomy" id="53359"/>
    <lineage>
        <taxon>Bacteria</taxon>
        <taxon>Bacillati</taxon>
        <taxon>Actinomycetota</taxon>
        <taxon>Actinomycetes</taxon>
        <taxon>Micromonosporales</taxon>
        <taxon>Micromonosporaceae</taxon>
        <taxon>Dactylosporangium</taxon>
    </lineage>
</organism>
<sequence length="245" mass="26271">MLDKVRKLLAKAEDPACTREEAEALTAKAAELIAKYGIDQAVLAAAEAAGRPQTVGNRQLELQAPYLREKAHLLHVVAGSLRCRSIRLERRGPDGLSISMHLFGFEADIAGVELLFASLLVQAARGLLAEQVPPGEQVAAWRRSWLVGFASAVAHRFAEADRRSREHEEARAPGVALVLADRQQAVDRAVEEQYPLLTRGRARRLTGGGFAAGKEAGRRADLGGARVAAAERHAVSGGRSRPAPG</sequence>
<evidence type="ECO:0000313" key="4">
    <source>
        <dbReference type="EMBL" id="UWP84155.1"/>
    </source>
</evidence>